<organism evidence="5 6">
    <name type="scientific">Fusarium oxysporum</name>
    <name type="common">Fusarium vascular wilt</name>
    <dbReference type="NCBI Taxonomy" id="5507"/>
    <lineage>
        <taxon>Eukaryota</taxon>
        <taxon>Fungi</taxon>
        <taxon>Dikarya</taxon>
        <taxon>Ascomycota</taxon>
        <taxon>Pezizomycotina</taxon>
        <taxon>Sordariomycetes</taxon>
        <taxon>Hypocreomycetidae</taxon>
        <taxon>Hypocreales</taxon>
        <taxon>Nectriaceae</taxon>
        <taxon>Fusarium</taxon>
        <taxon>Fusarium oxysporum species complex</taxon>
    </lineage>
</organism>
<dbReference type="Pfam" id="PF17851">
    <property type="entry name" value="GH43_C2"/>
    <property type="match status" value="1"/>
</dbReference>
<accession>A0A8H4ZZW1</accession>
<proteinExistence type="inferred from homology"/>
<dbReference type="Pfam" id="PF04616">
    <property type="entry name" value="Glyco_hydro_43"/>
    <property type="match status" value="1"/>
</dbReference>
<dbReference type="InterPro" id="IPR023296">
    <property type="entry name" value="Glyco_hydro_beta-prop_sf"/>
</dbReference>
<dbReference type="InterPro" id="IPR013320">
    <property type="entry name" value="ConA-like_dom_sf"/>
</dbReference>
<dbReference type="CDD" id="cd09001">
    <property type="entry name" value="GH43_FsAxh1-like"/>
    <property type="match status" value="1"/>
</dbReference>
<name>A0A8H4ZZW1_FUSOX</name>
<evidence type="ECO:0000256" key="3">
    <source>
        <dbReference type="ARBA" id="ARBA00023295"/>
    </source>
</evidence>
<evidence type="ECO:0000256" key="1">
    <source>
        <dbReference type="ARBA" id="ARBA00009865"/>
    </source>
</evidence>
<dbReference type="InterPro" id="IPR051795">
    <property type="entry name" value="Glycosyl_Hydrlase_43"/>
</dbReference>
<dbReference type="SUPFAM" id="SSF49899">
    <property type="entry name" value="Concanavalin A-like lectins/glucanases"/>
    <property type="match status" value="1"/>
</dbReference>
<evidence type="ECO:0000259" key="4">
    <source>
        <dbReference type="Pfam" id="PF17851"/>
    </source>
</evidence>
<dbReference type="PANTHER" id="PTHR42812">
    <property type="entry name" value="BETA-XYLOSIDASE"/>
    <property type="match status" value="1"/>
</dbReference>
<dbReference type="SUPFAM" id="SSF75005">
    <property type="entry name" value="Arabinanase/levansucrase/invertase"/>
    <property type="match status" value="1"/>
</dbReference>
<protein>
    <recommendedName>
        <fullName evidence="4">Beta-xylosidase C-terminal Concanavalin A-like domain-containing protein</fullName>
    </recommendedName>
</protein>
<sequence>MASPEHCRLSEAQPLTTFANPVIWEDLPDMEMIRVGKVYYMSASSFAFSPGAPILRSDNLVDWEYIGHSVPELPFVERFYLNGNHHGAYGKGIWASTFRYRKSNGVFYWYGPIQGTDKTFIYTAKNPSDVWTLLGSIDKFYYDLGLLIDEDDTFYLAYGTKCIQVSRLSSDGKQEIESKVVYESDEYLEGARMYNIEGRYYIWLTRPYSGQYVLMSRSGPFGPYECRRVIGDILSPIPGSGSPHQGGLVDTPSGNWYYMAFMDGYPGGRIPVLAPVTFDQEGWPEVKADYSESPGTWCLVYPHPTTSGHSKRSNACFKTHSFNQSTLAHCWEWNHNPDNSKWSIEQGRLVLQTGTVTRSLHLATNTLTHRVIGPKSMATFCLEASGLLNGDRAGACLFRNESAYIGIHRDEDVSRLVIVQGATNAPFSVPVAFMNGRPVALDWLTKSDGIVKAETAMVNSRVWLRVKADITPAFSHGYEKETRLASFEFSFDGSHFTKLGPDFALTNDPVGYVGYRCGEQNKKRAYPFDCRKPPPSYLAPHNPAESELISQAVNAYDDNSFIRVDDSRREQPADDTCRPIHDPILDRGYNFEAMVVPTRPFEITALPSEPLLLFQQFMPISLAESWVCYTNSWVSHRLEQHEVSRYQVAR</sequence>
<dbReference type="Gene3D" id="2.60.120.200">
    <property type="match status" value="1"/>
</dbReference>
<evidence type="ECO:0000313" key="5">
    <source>
        <dbReference type="EMBL" id="KAF5255794.1"/>
    </source>
</evidence>
<gene>
    <name evidence="5" type="ORF">FOXYS1_13770</name>
</gene>
<dbReference type="Gene3D" id="2.115.10.20">
    <property type="entry name" value="Glycosyl hydrolase domain, family 43"/>
    <property type="match status" value="1"/>
</dbReference>
<dbReference type="EMBL" id="JAAFOW010002980">
    <property type="protein sequence ID" value="KAF5255794.1"/>
    <property type="molecule type" value="Genomic_DNA"/>
</dbReference>
<reference evidence="5" key="1">
    <citation type="submission" date="2020-02" db="EMBL/GenBank/DDBJ databases">
        <title>Identification and distribution of gene clusters putatively required for synthesis of sphingolipid metabolism inhibitors in phylogenetically diverse species of the filamentous fungus Fusarium.</title>
        <authorList>
            <person name="Kim H.-S."/>
            <person name="Busman M."/>
            <person name="Brown D.W."/>
            <person name="Divon H."/>
            <person name="Uhlig S."/>
            <person name="Proctor R.H."/>
        </authorList>
    </citation>
    <scope>NUCLEOTIDE SEQUENCE [LARGE SCALE GENOMIC DNA]</scope>
    <source>
        <strain evidence="5">NRRL 39464</strain>
    </source>
</reference>
<keyword evidence="3" id="KW-0326">Glycosidase</keyword>
<feature type="domain" description="Beta-xylosidase C-terminal Concanavalin A-like" evidence="4">
    <location>
        <begin position="321"/>
        <end position="516"/>
    </location>
</feature>
<comment type="caution">
    <text evidence="5">The sequence shown here is derived from an EMBL/GenBank/DDBJ whole genome shotgun (WGS) entry which is preliminary data.</text>
</comment>
<dbReference type="PANTHER" id="PTHR42812:SF15">
    <property type="entry name" value="HYDROLASE, PUTATIVE (AFU_ORTHOLOGUE AFUA_2G00930)-RELATED"/>
    <property type="match status" value="1"/>
</dbReference>
<evidence type="ECO:0000313" key="6">
    <source>
        <dbReference type="Proteomes" id="UP000558688"/>
    </source>
</evidence>
<evidence type="ECO:0000256" key="2">
    <source>
        <dbReference type="ARBA" id="ARBA00022801"/>
    </source>
</evidence>
<dbReference type="GO" id="GO:0004553">
    <property type="term" value="F:hydrolase activity, hydrolyzing O-glycosyl compounds"/>
    <property type="evidence" value="ECO:0007669"/>
    <property type="project" value="InterPro"/>
</dbReference>
<comment type="similarity">
    <text evidence="1">Belongs to the glycosyl hydrolase 43 family.</text>
</comment>
<dbReference type="GO" id="GO:0005975">
    <property type="term" value="P:carbohydrate metabolic process"/>
    <property type="evidence" value="ECO:0007669"/>
    <property type="project" value="InterPro"/>
</dbReference>
<dbReference type="AlphaFoldDB" id="A0A8H4ZZW1"/>
<dbReference type="InterPro" id="IPR041542">
    <property type="entry name" value="GH43_C2"/>
</dbReference>
<dbReference type="Proteomes" id="UP000558688">
    <property type="component" value="Unassembled WGS sequence"/>
</dbReference>
<keyword evidence="2" id="KW-0378">Hydrolase</keyword>
<dbReference type="InterPro" id="IPR006710">
    <property type="entry name" value="Glyco_hydro_43"/>
</dbReference>